<dbReference type="AlphaFoldDB" id="A0AAV7SQH4"/>
<reference evidence="2" key="1">
    <citation type="journal article" date="2022" name="bioRxiv">
        <title>Sequencing and chromosome-scale assembly of the giantPleurodeles waltlgenome.</title>
        <authorList>
            <person name="Brown T."/>
            <person name="Elewa A."/>
            <person name="Iarovenko S."/>
            <person name="Subramanian E."/>
            <person name="Araus A.J."/>
            <person name="Petzold A."/>
            <person name="Susuki M."/>
            <person name="Suzuki K.-i.T."/>
            <person name="Hayashi T."/>
            <person name="Toyoda A."/>
            <person name="Oliveira C."/>
            <person name="Osipova E."/>
            <person name="Leigh N.D."/>
            <person name="Simon A."/>
            <person name="Yun M.H."/>
        </authorList>
    </citation>
    <scope>NUCLEOTIDE SEQUENCE</scope>
    <source>
        <strain evidence="2">20211129_DDA</strain>
        <tissue evidence="2">Liver</tissue>
    </source>
</reference>
<keyword evidence="3" id="KW-1185">Reference proteome</keyword>
<comment type="caution">
    <text evidence="2">The sequence shown here is derived from an EMBL/GenBank/DDBJ whole genome shotgun (WGS) entry which is preliminary data.</text>
</comment>
<dbReference type="EMBL" id="JANPWB010000008">
    <property type="protein sequence ID" value="KAJ1166390.1"/>
    <property type="molecule type" value="Genomic_DNA"/>
</dbReference>
<evidence type="ECO:0000313" key="2">
    <source>
        <dbReference type="EMBL" id="KAJ1166390.1"/>
    </source>
</evidence>
<feature type="region of interest" description="Disordered" evidence="1">
    <location>
        <begin position="39"/>
        <end position="77"/>
    </location>
</feature>
<evidence type="ECO:0000256" key="1">
    <source>
        <dbReference type="SAM" id="MobiDB-lite"/>
    </source>
</evidence>
<dbReference type="Proteomes" id="UP001066276">
    <property type="component" value="Chromosome 4_2"/>
</dbReference>
<proteinExistence type="predicted"/>
<sequence>MADMANQYANKPEEYKPAMNNVTTIAQVVGELKWSPVQAVQTEAANPPELSPAPCGKPENQPTTRSRSSLTDQKLGA</sequence>
<name>A0AAV7SQH4_PLEWA</name>
<gene>
    <name evidence="2" type="ORF">NDU88_006794</name>
</gene>
<evidence type="ECO:0000313" key="3">
    <source>
        <dbReference type="Proteomes" id="UP001066276"/>
    </source>
</evidence>
<protein>
    <submittedName>
        <fullName evidence="2">Uncharacterized protein</fullName>
    </submittedName>
</protein>
<feature type="compositionally biased region" description="Polar residues" evidence="1">
    <location>
        <begin position="60"/>
        <end position="77"/>
    </location>
</feature>
<accession>A0AAV7SQH4</accession>
<organism evidence="2 3">
    <name type="scientific">Pleurodeles waltl</name>
    <name type="common">Iberian ribbed newt</name>
    <dbReference type="NCBI Taxonomy" id="8319"/>
    <lineage>
        <taxon>Eukaryota</taxon>
        <taxon>Metazoa</taxon>
        <taxon>Chordata</taxon>
        <taxon>Craniata</taxon>
        <taxon>Vertebrata</taxon>
        <taxon>Euteleostomi</taxon>
        <taxon>Amphibia</taxon>
        <taxon>Batrachia</taxon>
        <taxon>Caudata</taxon>
        <taxon>Salamandroidea</taxon>
        <taxon>Salamandridae</taxon>
        <taxon>Pleurodelinae</taxon>
        <taxon>Pleurodeles</taxon>
    </lineage>
</organism>